<dbReference type="OrthoDB" id="5102518at2759"/>
<evidence type="ECO:0000256" key="1">
    <source>
        <dbReference type="SAM" id="Coils"/>
    </source>
</evidence>
<feature type="compositionally biased region" description="Basic and acidic residues" evidence="2">
    <location>
        <begin position="191"/>
        <end position="211"/>
    </location>
</feature>
<organism evidence="3 4">
    <name type="scientific">Dactylonectria estremocensis</name>
    <dbReference type="NCBI Taxonomy" id="1079267"/>
    <lineage>
        <taxon>Eukaryota</taxon>
        <taxon>Fungi</taxon>
        <taxon>Dikarya</taxon>
        <taxon>Ascomycota</taxon>
        <taxon>Pezizomycotina</taxon>
        <taxon>Sordariomycetes</taxon>
        <taxon>Hypocreomycetidae</taxon>
        <taxon>Hypocreales</taxon>
        <taxon>Nectriaceae</taxon>
        <taxon>Dactylonectria</taxon>
    </lineage>
</organism>
<accession>A0A9P9DJD6</accession>
<dbReference type="AlphaFoldDB" id="A0A9P9DJD6"/>
<evidence type="ECO:0000256" key="2">
    <source>
        <dbReference type="SAM" id="MobiDB-lite"/>
    </source>
</evidence>
<feature type="region of interest" description="Disordered" evidence="2">
    <location>
        <begin position="191"/>
        <end position="214"/>
    </location>
</feature>
<gene>
    <name evidence="3" type="ORF">B0J13DRAFT_567225</name>
</gene>
<name>A0A9P9DJD6_9HYPO</name>
<protein>
    <recommendedName>
        <fullName evidence="5">Fungal N-terminal domain-containing protein</fullName>
    </recommendedName>
</protein>
<reference evidence="3" key="1">
    <citation type="journal article" date="2021" name="Nat. Commun.">
        <title>Genetic determinants of endophytism in the Arabidopsis root mycobiome.</title>
        <authorList>
            <person name="Mesny F."/>
            <person name="Miyauchi S."/>
            <person name="Thiergart T."/>
            <person name="Pickel B."/>
            <person name="Atanasova L."/>
            <person name="Karlsson M."/>
            <person name="Huettel B."/>
            <person name="Barry K.W."/>
            <person name="Haridas S."/>
            <person name="Chen C."/>
            <person name="Bauer D."/>
            <person name="Andreopoulos W."/>
            <person name="Pangilinan J."/>
            <person name="LaButti K."/>
            <person name="Riley R."/>
            <person name="Lipzen A."/>
            <person name="Clum A."/>
            <person name="Drula E."/>
            <person name="Henrissat B."/>
            <person name="Kohler A."/>
            <person name="Grigoriev I.V."/>
            <person name="Martin F.M."/>
            <person name="Hacquard S."/>
        </authorList>
    </citation>
    <scope>NUCLEOTIDE SEQUENCE</scope>
    <source>
        <strain evidence="3">MPI-CAGE-AT-0021</strain>
    </source>
</reference>
<keyword evidence="1" id="KW-0175">Coiled coil</keyword>
<feature type="coiled-coil region" evidence="1">
    <location>
        <begin position="366"/>
        <end position="397"/>
    </location>
</feature>
<feature type="region of interest" description="Disordered" evidence="2">
    <location>
        <begin position="398"/>
        <end position="417"/>
    </location>
</feature>
<evidence type="ECO:0000313" key="4">
    <source>
        <dbReference type="Proteomes" id="UP000717696"/>
    </source>
</evidence>
<comment type="caution">
    <text evidence="3">The sequence shown here is derived from an EMBL/GenBank/DDBJ whole genome shotgun (WGS) entry which is preliminary data.</text>
</comment>
<keyword evidence="4" id="KW-1185">Reference proteome</keyword>
<evidence type="ECO:0008006" key="5">
    <source>
        <dbReference type="Google" id="ProtNLM"/>
    </source>
</evidence>
<dbReference type="EMBL" id="JAGMUU010000027">
    <property type="protein sequence ID" value="KAH7121755.1"/>
    <property type="molecule type" value="Genomic_DNA"/>
</dbReference>
<dbReference type="Proteomes" id="UP000717696">
    <property type="component" value="Unassembled WGS sequence"/>
</dbReference>
<proteinExistence type="predicted"/>
<evidence type="ECO:0000313" key="3">
    <source>
        <dbReference type="EMBL" id="KAH7121755.1"/>
    </source>
</evidence>
<sequence>MDYIIVASSILSIISSTAAVVSSVGLLQKRVSDIFRVVAEITQQVETLAKVLRDVEEILAAQAPGPDSARVEALRHVYRECRERFHFTAAFLEKYWRDLNKRNTFISRLVVVVKFRAQEEDLRSSYDALRESITLARDLASDLKTDLQIAQVDERINHQLVRLTGAMAVLLDEDADAAELELDINQRTKRRASDGQKITEETQTHFHEKQTRRGGLRGMARIGREIAELTKTNFVTTITLVIETSSEEQNEICQKHIILPGKFDTGSDENLVSYDLLHEQGIREELLIPIPVDKRVELTGVDETFTCTPEWEITLFWWKPTDMKRRQDKFMVVKQAPFEVLFSSARFTDELVGKSVLISKGRYKPKKEILDEIHAEEEKRKKALERVEKEYREAEAKKLVPVRRTTNSSLAERRTHD</sequence>